<evidence type="ECO:0000313" key="8">
    <source>
        <dbReference type="Proteomes" id="UP001268542"/>
    </source>
</evidence>
<dbReference type="Proteomes" id="UP001268542">
    <property type="component" value="Unassembled WGS sequence"/>
</dbReference>
<evidence type="ECO:0000256" key="1">
    <source>
        <dbReference type="ARBA" id="ARBA00022723"/>
    </source>
</evidence>
<gene>
    <name evidence="7" type="ORF">RDV89_06595</name>
</gene>
<comment type="caution">
    <text evidence="7">The sequence shown here is derived from an EMBL/GenBank/DDBJ whole genome shotgun (WGS) entry which is preliminary data.</text>
</comment>
<keyword evidence="1" id="KW-0479">Metal-binding</keyword>
<dbReference type="InterPro" id="IPR000962">
    <property type="entry name" value="Znf_DskA_TraR"/>
</dbReference>
<dbReference type="EMBL" id="JAVYII010000002">
    <property type="protein sequence ID" value="MDT9592727.1"/>
    <property type="molecule type" value="Genomic_DNA"/>
</dbReference>
<keyword evidence="3" id="KW-0862">Zinc</keyword>
<evidence type="ECO:0000313" key="7">
    <source>
        <dbReference type="EMBL" id="MDT9592727.1"/>
    </source>
</evidence>
<accession>A0ABU3PU26</accession>
<keyword evidence="2" id="KW-0863">Zinc-finger</keyword>
<evidence type="ECO:0000259" key="6">
    <source>
        <dbReference type="Pfam" id="PF01258"/>
    </source>
</evidence>
<dbReference type="PROSITE" id="PS51128">
    <property type="entry name" value="ZF_DKSA_2"/>
    <property type="match status" value="1"/>
</dbReference>
<reference evidence="7 8" key="1">
    <citation type="submission" date="2023-08" db="EMBL/GenBank/DDBJ databases">
        <title>Nocardioides seae sp. nov., a bacterium isolated from a soil.</title>
        <authorList>
            <person name="Wang X."/>
        </authorList>
    </citation>
    <scope>NUCLEOTIDE SEQUENCE [LARGE SCALE GENOMIC DNA]</scope>
    <source>
        <strain evidence="7 8">YZH12</strain>
    </source>
</reference>
<dbReference type="InterPro" id="IPR037187">
    <property type="entry name" value="DnaK_N"/>
</dbReference>
<dbReference type="Gene3D" id="1.20.120.910">
    <property type="entry name" value="DksA, coiled-coil domain"/>
    <property type="match status" value="1"/>
</dbReference>
<name>A0ABU3PU26_9ACTN</name>
<dbReference type="PANTHER" id="PTHR33823:SF2">
    <property type="entry name" value="RNA POLYMERASE-BINDING TRANSCRIPTION FACTOR DKSA"/>
    <property type="match status" value="1"/>
</dbReference>
<evidence type="ECO:0000256" key="4">
    <source>
        <dbReference type="PROSITE-ProRule" id="PRU00510"/>
    </source>
</evidence>
<dbReference type="SUPFAM" id="SSF109635">
    <property type="entry name" value="DnaK suppressor protein DksA, alpha-hairpin domain"/>
    <property type="match status" value="1"/>
</dbReference>
<organism evidence="7 8">
    <name type="scientific">Nocardioides imazamoxiresistens</name>
    <dbReference type="NCBI Taxonomy" id="3231893"/>
    <lineage>
        <taxon>Bacteria</taxon>
        <taxon>Bacillati</taxon>
        <taxon>Actinomycetota</taxon>
        <taxon>Actinomycetes</taxon>
        <taxon>Propionibacteriales</taxon>
        <taxon>Nocardioidaceae</taxon>
        <taxon>Nocardioides</taxon>
    </lineage>
</organism>
<dbReference type="RefSeq" id="WP_315732149.1">
    <property type="nucleotide sequence ID" value="NZ_JAVYII010000002.1"/>
</dbReference>
<proteinExistence type="predicted"/>
<dbReference type="Pfam" id="PF01258">
    <property type="entry name" value="zf-dskA_traR"/>
    <property type="match status" value="1"/>
</dbReference>
<feature type="zinc finger region" description="dksA C4-type" evidence="4">
    <location>
        <begin position="115"/>
        <end position="139"/>
    </location>
</feature>
<keyword evidence="8" id="KW-1185">Reference proteome</keyword>
<feature type="region of interest" description="Disordered" evidence="5">
    <location>
        <begin position="1"/>
        <end position="26"/>
    </location>
</feature>
<protein>
    <submittedName>
        <fullName evidence="7">TraR/DksA family transcriptional regulator</fullName>
    </submittedName>
</protein>
<evidence type="ECO:0000256" key="5">
    <source>
        <dbReference type="SAM" id="MobiDB-lite"/>
    </source>
</evidence>
<evidence type="ECO:0000256" key="2">
    <source>
        <dbReference type="ARBA" id="ARBA00022771"/>
    </source>
</evidence>
<sequence length="146" mass="15767">MTDQLDDSAALTDLDPASLPVADGDEPWTRAEVAEVVDELLGQRRHLTERLAVQEAELAGLLADGGDGAGADAADLGAANLERDQELHLVSSERETLAQIERSLRRLVGGDFGVCASCARPIPKMRVMAFPRATLCVSCKQREERR</sequence>
<evidence type="ECO:0000256" key="3">
    <source>
        <dbReference type="ARBA" id="ARBA00022833"/>
    </source>
</evidence>
<feature type="domain" description="Zinc finger DksA/TraR C4-type" evidence="6">
    <location>
        <begin position="110"/>
        <end position="145"/>
    </location>
</feature>
<dbReference type="PANTHER" id="PTHR33823">
    <property type="entry name" value="RNA POLYMERASE-BINDING TRANSCRIPTION FACTOR DKSA-RELATED"/>
    <property type="match status" value="1"/>
</dbReference>
<dbReference type="SUPFAM" id="SSF57716">
    <property type="entry name" value="Glucocorticoid receptor-like (DNA-binding domain)"/>
    <property type="match status" value="1"/>
</dbReference>